<keyword evidence="3" id="KW-1185">Reference proteome</keyword>
<dbReference type="EMBL" id="OX465082">
    <property type="protein sequence ID" value="CAI9290085.1"/>
    <property type="molecule type" value="Genomic_DNA"/>
</dbReference>
<evidence type="ECO:0000313" key="2">
    <source>
        <dbReference type="EMBL" id="CAI9290085.1"/>
    </source>
</evidence>
<protein>
    <submittedName>
        <fullName evidence="2">Uncharacterized protein</fullName>
    </submittedName>
</protein>
<organism evidence="2 3">
    <name type="scientific">Lactuca saligna</name>
    <name type="common">Willowleaf lettuce</name>
    <dbReference type="NCBI Taxonomy" id="75948"/>
    <lineage>
        <taxon>Eukaryota</taxon>
        <taxon>Viridiplantae</taxon>
        <taxon>Streptophyta</taxon>
        <taxon>Embryophyta</taxon>
        <taxon>Tracheophyta</taxon>
        <taxon>Spermatophyta</taxon>
        <taxon>Magnoliopsida</taxon>
        <taxon>eudicotyledons</taxon>
        <taxon>Gunneridae</taxon>
        <taxon>Pentapetalae</taxon>
        <taxon>asterids</taxon>
        <taxon>campanulids</taxon>
        <taxon>Asterales</taxon>
        <taxon>Asteraceae</taxon>
        <taxon>Cichorioideae</taxon>
        <taxon>Cichorieae</taxon>
        <taxon>Lactucinae</taxon>
        <taxon>Lactuca</taxon>
    </lineage>
</organism>
<evidence type="ECO:0000256" key="1">
    <source>
        <dbReference type="SAM" id="MobiDB-lite"/>
    </source>
</evidence>
<proteinExistence type="predicted"/>
<name>A0AA35ZCL4_LACSI</name>
<evidence type="ECO:0000313" key="3">
    <source>
        <dbReference type="Proteomes" id="UP001177003"/>
    </source>
</evidence>
<feature type="region of interest" description="Disordered" evidence="1">
    <location>
        <begin position="1"/>
        <end position="20"/>
    </location>
</feature>
<reference evidence="2" key="1">
    <citation type="submission" date="2023-04" db="EMBL/GenBank/DDBJ databases">
        <authorList>
            <person name="Vijverberg K."/>
            <person name="Xiong W."/>
            <person name="Schranz E."/>
        </authorList>
    </citation>
    <scope>NUCLEOTIDE SEQUENCE</scope>
</reference>
<dbReference type="Proteomes" id="UP001177003">
    <property type="component" value="Chromosome 6"/>
</dbReference>
<accession>A0AA35ZCL4</accession>
<sequence>MALARNHKSTKNEDRSRGNPRGCSLALLQLQKGSIAISAAEGQVSSSALSYPPLVFTTLSVDHVSHVSDTITPHTLFQNPTITSLSSTVDNKPTKIQSGKSNSTKSIYVFKNSSSTITNSRKNTMEIEPVLSDSSVCFISSFFHDLCQYASRFLWFSEWALKEEHDGKTTIIGSWWQGAIAGGGQRW</sequence>
<dbReference type="AlphaFoldDB" id="A0AA35ZCL4"/>
<gene>
    <name evidence="2" type="ORF">LSALG_LOCUS29297</name>
</gene>